<evidence type="ECO:0000256" key="4">
    <source>
        <dbReference type="ARBA" id="ARBA00023136"/>
    </source>
</evidence>
<comment type="caution">
    <text evidence="5">The sequence shown here is derived from an EMBL/GenBank/DDBJ whole genome shotgun (WGS) entry which is preliminary data.</text>
</comment>
<evidence type="ECO:0000313" key="5">
    <source>
        <dbReference type="EMBL" id="KAL3625757.1"/>
    </source>
</evidence>
<dbReference type="AlphaFoldDB" id="A0ABD3CAK9"/>
<comment type="subcellular location">
    <subcellularLocation>
        <location evidence="1">Endomembrane system</location>
    </subcellularLocation>
</comment>
<dbReference type="EMBL" id="JAVIJP010000048">
    <property type="protein sequence ID" value="KAL3625757.1"/>
    <property type="molecule type" value="Genomic_DNA"/>
</dbReference>
<dbReference type="SMART" id="SM00173">
    <property type="entry name" value="RAS"/>
    <property type="match status" value="1"/>
</dbReference>
<dbReference type="PROSITE" id="PS51420">
    <property type="entry name" value="RHO"/>
    <property type="match status" value="1"/>
</dbReference>
<protein>
    <submittedName>
        <fullName evidence="5">Ras-related protein RABB1c</fullName>
    </submittedName>
</protein>
<dbReference type="SMART" id="SM00176">
    <property type="entry name" value="RAN"/>
    <property type="match status" value="1"/>
</dbReference>
<evidence type="ECO:0000256" key="3">
    <source>
        <dbReference type="ARBA" id="ARBA00022741"/>
    </source>
</evidence>
<reference evidence="6" key="1">
    <citation type="journal article" date="2024" name="IScience">
        <title>Strigolactones Initiate the Formation of Haustorium-like Structures in Castilleja.</title>
        <authorList>
            <person name="Buerger M."/>
            <person name="Peterson D."/>
            <person name="Chory J."/>
        </authorList>
    </citation>
    <scope>NUCLEOTIDE SEQUENCE [LARGE SCALE GENOMIC DNA]</scope>
</reference>
<dbReference type="SMART" id="SM00175">
    <property type="entry name" value="RAB"/>
    <property type="match status" value="1"/>
</dbReference>
<dbReference type="Pfam" id="PF00071">
    <property type="entry name" value="Ras"/>
    <property type="match status" value="1"/>
</dbReference>
<keyword evidence="3" id="KW-0547">Nucleotide-binding</keyword>
<proteinExistence type="inferred from homology"/>
<dbReference type="GO" id="GO:0012505">
    <property type="term" value="C:endomembrane system"/>
    <property type="evidence" value="ECO:0007669"/>
    <property type="project" value="UniProtKB-SubCell"/>
</dbReference>
<dbReference type="PANTHER" id="PTHR47979">
    <property type="entry name" value="DRAB11-RELATED"/>
    <property type="match status" value="1"/>
</dbReference>
<evidence type="ECO:0000256" key="2">
    <source>
        <dbReference type="ARBA" id="ARBA00006270"/>
    </source>
</evidence>
<dbReference type="SUPFAM" id="SSF52540">
    <property type="entry name" value="P-loop containing nucleoside triphosphate hydrolases"/>
    <property type="match status" value="1"/>
</dbReference>
<evidence type="ECO:0000313" key="6">
    <source>
        <dbReference type="Proteomes" id="UP001632038"/>
    </source>
</evidence>
<comment type="similarity">
    <text evidence="2">Belongs to the small GTPase superfamily. Rab family.</text>
</comment>
<organism evidence="5 6">
    <name type="scientific">Castilleja foliolosa</name>
    <dbReference type="NCBI Taxonomy" id="1961234"/>
    <lineage>
        <taxon>Eukaryota</taxon>
        <taxon>Viridiplantae</taxon>
        <taxon>Streptophyta</taxon>
        <taxon>Embryophyta</taxon>
        <taxon>Tracheophyta</taxon>
        <taxon>Spermatophyta</taxon>
        <taxon>Magnoliopsida</taxon>
        <taxon>eudicotyledons</taxon>
        <taxon>Gunneridae</taxon>
        <taxon>Pentapetalae</taxon>
        <taxon>asterids</taxon>
        <taxon>lamiids</taxon>
        <taxon>Lamiales</taxon>
        <taxon>Orobanchaceae</taxon>
        <taxon>Pedicularideae</taxon>
        <taxon>Castillejinae</taxon>
        <taxon>Castilleja</taxon>
    </lineage>
</organism>
<sequence>MSSESEICVFNFITIGDSGVGKSCLLLKFVNNKFQADPEITIGVGFGIKIITIDNIPIKLRIWDTAGQEKFQSITRTYYRNAAAALLVYDITRRETFAHITSWLEDTRRFGHEKMTMILVGNKCDESAHKRAVSIEEGEQFAKENGLAFMETSCKTAYNVDEAFMKTASTVLMKARDGDFDASSEELPGIRVGNGAIWRRHQDRLGRLGSCCS</sequence>
<keyword evidence="6" id="KW-1185">Reference proteome</keyword>
<dbReference type="InterPro" id="IPR001806">
    <property type="entry name" value="Small_GTPase"/>
</dbReference>
<dbReference type="InterPro" id="IPR050209">
    <property type="entry name" value="Rab_GTPases_membrane_traffic"/>
</dbReference>
<dbReference type="GO" id="GO:0000166">
    <property type="term" value="F:nucleotide binding"/>
    <property type="evidence" value="ECO:0007669"/>
    <property type="project" value="UniProtKB-KW"/>
</dbReference>
<dbReference type="Proteomes" id="UP001632038">
    <property type="component" value="Unassembled WGS sequence"/>
</dbReference>
<dbReference type="InterPro" id="IPR005225">
    <property type="entry name" value="Small_GTP-bd"/>
</dbReference>
<gene>
    <name evidence="5" type="primary">RABB1C_5</name>
    <name evidence="5" type="ORF">CASFOL_030286</name>
</gene>
<dbReference type="PRINTS" id="PR00449">
    <property type="entry name" value="RASTRNSFRMNG"/>
</dbReference>
<dbReference type="SMART" id="SM00174">
    <property type="entry name" value="RHO"/>
    <property type="match status" value="1"/>
</dbReference>
<accession>A0ABD3CAK9</accession>
<dbReference type="PROSITE" id="PS51421">
    <property type="entry name" value="RAS"/>
    <property type="match status" value="1"/>
</dbReference>
<dbReference type="Gene3D" id="3.40.50.300">
    <property type="entry name" value="P-loop containing nucleotide triphosphate hydrolases"/>
    <property type="match status" value="1"/>
</dbReference>
<dbReference type="NCBIfam" id="TIGR00231">
    <property type="entry name" value="small_GTP"/>
    <property type="match status" value="1"/>
</dbReference>
<keyword evidence="4" id="KW-0472">Membrane</keyword>
<dbReference type="InterPro" id="IPR027417">
    <property type="entry name" value="P-loop_NTPase"/>
</dbReference>
<evidence type="ECO:0000256" key="1">
    <source>
        <dbReference type="ARBA" id="ARBA00004308"/>
    </source>
</evidence>
<dbReference type="FunFam" id="3.40.50.300:FF:000586">
    <property type="entry name" value="Rab family GTPase"/>
    <property type="match status" value="1"/>
</dbReference>
<name>A0ABD3CAK9_9LAMI</name>
<dbReference type="PROSITE" id="PS51419">
    <property type="entry name" value="RAB"/>
    <property type="match status" value="1"/>
</dbReference>